<evidence type="ECO:0000256" key="1">
    <source>
        <dbReference type="ARBA" id="ARBA00000085"/>
    </source>
</evidence>
<dbReference type="InterPro" id="IPR010559">
    <property type="entry name" value="Sig_transdc_His_kin_internal"/>
</dbReference>
<evidence type="ECO:0000256" key="7">
    <source>
        <dbReference type="ARBA" id="ARBA00023012"/>
    </source>
</evidence>
<dbReference type="Gene3D" id="3.30.450.20">
    <property type="entry name" value="PAS domain"/>
    <property type="match status" value="2"/>
</dbReference>
<protein>
    <recommendedName>
        <fullName evidence="3">histidine kinase</fullName>
        <ecNumber evidence="3">2.7.13.3</ecNumber>
    </recommendedName>
</protein>
<dbReference type="SMART" id="SM00304">
    <property type="entry name" value="HAMP"/>
    <property type="match status" value="1"/>
</dbReference>
<accession>A0A7Y3SZU3</accession>
<keyword evidence="6 11" id="KW-0418">Kinase</keyword>
<dbReference type="InterPro" id="IPR005467">
    <property type="entry name" value="His_kinase_dom"/>
</dbReference>
<evidence type="ECO:0000256" key="2">
    <source>
        <dbReference type="ARBA" id="ARBA00004370"/>
    </source>
</evidence>
<dbReference type="InterPro" id="IPR036890">
    <property type="entry name" value="HATPase_C_sf"/>
</dbReference>
<dbReference type="EMBL" id="JABEYB010000013">
    <property type="protein sequence ID" value="NNU77497.1"/>
    <property type="molecule type" value="Genomic_DNA"/>
</dbReference>
<dbReference type="Proteomes" id="UP000531659">
    <property type="component" value="Unassembled WGS sequence"/>
</dbReference>
<gene>
    <name evidence="11" type="ORF">HLQ16_16305</name>
</gene>
<evidence type="ECO:0000259" key="10">
    <source>
        <dbReference type="PROSITE" id="PS50885"/>
    </source>
</evidence>
<dbReference type="GO" id="GO:0016020">
    <property type="term" value="C:membrane"/>
    <property type="evidence" value="ECO:0007669"/>
    <property type="project" value="UniProtKB-SubCell"/>
</dbReference>
<dbReference type="CDD" id="cd06225">
    <property type="entry name" value="HAMP"/>
    <property type="match status" value="1"/>
</dbReference>
<dbReference type="Gene3D" id="6.10.340.10">
    <property type="match status" value="1"/>
</dbReference>
<evidence type="ECO:0000256" key="5">
    <source>
        <dbReference type="ARBA" id="ARBA00022679"/>
    </source>
</evidence>
<keyword evidence="8" id="KW-0812">Transmembrane</keyword>
<dbReference type="PRINTS" id="PR00344">
    <property type="entry name" value="BCTRLSENSOR"/>
</dbReference>
<dbReference type="AlphaFoldDB" id="A0A7Y3SZU3"/>
<evidence type="ECO:0000256" key="8">
    <source>
        <dbReference type="SAM" id="Phobius"/>
    </source>
</evidence>
<dbReference type="InterPro" id="IPR050640">
    <property type="entry name" value="Bact_2-comp_sensor_kinase"/>
</dbReference>
<keyword evidence="8" id="KW-0472">Membrane</keyword>
<dbReference type="Pfam" id="PF00672">
    <property type="entry name" value="HAMP"/>
    <property type="match status" value="1"/>
</dbReference>
<evidence type="ECO:0000313" key="12">
    <source>
        <dbReference type="Proteomes" id="UP000531659"/>
    </source>
</evidence>
<dbReference type="PROSITE" id="PS50885">
    <property type="entry name" value="HAMP"/>
    <property type="match status" value="1"/>
</dbReference>
<organism evidence="11 12">
    <name type="scientific">Clostridium estertheticum</name>
    <dbReference type="NCBI Taxonomy" id="238834"/>
    <lineage>
        <taxon>Bacteria</taxon>
        <taxon>Bacillati</taxon>
        <taxon>Bacillota</taxon>
        <taxon>Clostridia</taxon>
        <taxon>Eubacteriales</taxon>
        <taxon>Clostridiaceae</taxon>
        <taxon>Clostridium</taxon>
    </lineage>
</organism>
<keyword evidence="8" id="KW-1133">Transmembrane helix</keyword>
<name>A0A7Y3SZU3_9CLOT</name>
<evidence type="ECO:0000256" key="6">
    <source>
        <dbReference type="ARBA" id="ARBA00022777"/>
    </source>
</evidence>
<dbReference type="InterPro" id="IPR003594">
    <property type="entry name" value="HATPase_dom"/>
</dbReference>
<proteinExistence type="predicted"/>
<evidence type="ECO:0000256" key="3">
    <source>
        <dbReference type="ARBA" id="ARBA00012438"/>
    </source>
</evidence>
<sequence length="605" mass="68985">MMRRIKFSNLKLMQKFLLSYFMLIIIPLILLSSITYKTVSTILETYITSATKQAFEQTYSFLSYKLYRVNDVSDIISNDNNITTIDSNLITILGKSPNTYPINEQIKDMFFLRKYLSSYENDIDISNLKLYVNNDFLYSNEDYNMFSLNKAKNSKWLTIFKENNTRNLWCPSSYLEDKPNSSPKELSLVSAIKNPNDFSKDIGFLRVDFKKSMVDDIIKKTNSVDGSFTYIQNSKGVVVSSTDDSLIAKYSLNNNLTTSLSSNTQNFQKLTINNNKCLLKSSLINNTDWYMTTIIPYDSILVKIKFIRNTLILLLSILGTIAFTLAYYFSNSITRRITKLNKAMRQVHTGSLETYIKDSSSDEIGELIDNYNFMITKMVILIDEQYKSGKEVKNAELKALQAQINPHFLYNTLDMINWMAFKDMNKEISSAVKSLAGFYKISLNKGKSKVSIKDELTHASLYVDIQNMRYSDRIKLTIDLPKELYHYSILKITLQPILENSISHGILGRGNVCGEITISGKLENNDITLYVKDDGIGIPDDKIDKILTDDISSKTGSGYGLKNIDKRLKISYGEGYGLTFKSQYGHGTTVEIKIPATLHEDGFVL</sequence>
<dbReference type="PANTHER" id="PTHR34220">
    <property type="entry name" value="SENSOR HISTIDINE KINASE YPDA"/>
    <property type="match status" value="1"/>
</dbReference>
<feature type="domain" description="HAMP" evidence="10">
    <location>
        <begin position="331"/>
        <end position="383"/>
    </location>
</feature>
<evidence type="ECO:0000313" key="11">
    <source>
        <dbReference type="EMBL" id="NNU77497.1"/>
    </source>
</evidence>
<evidence type="ECO:0000256" key="4">
    <source>
        <dbReference type="ARBA" id="ARBA00022553"/>
    </source>
</evidence>
<dbReference type="EC" id="2.7.13.3" evidence="3"/>
<dbReference type="SUPFAM" id="SSF55874">
    <property type="entry name" value="ATPase domain of HSP90 chaperone/DNA topoisomerase II/histidine kinase"/>
    <property type="match status" value="1"/>
</dbReference>
<keyword evidence="4" id="KW-0597">Phosphoprotein</keyword>
<dbReference type="PROSITE" id="PS50109">
    <property type="entry name" value="HIS_KIN"/>
    <property type="match status" value="1"/>
</dbReference>
<dbReference type="Pfam" id="PF06580">
    <property type="entry name" value="His_kinase"/>
    <property type="match status" value="1"/>
</dbReference>
<comment type="subcellular location">
    <subcellularLocation>
        <location evidence="2">Membrane</location>
    </subcellularLocation>
</comment>
<dbReference type="Gene3D" id="3.30.565.10">
    <property type="entry name" value="Histidine kinase-like ATPase, C-terminal domain"/>
    <property type="match status" value="1"/>
</dbReference>
<dbReference type="SMART" id="SM00387">
    <property type="entry name" value="HATPase_c"/>
    <property type="match status" value="1"/>
</dbReference>
<feature type="domain" description="Histidine kinase" evidence="9">
    <location>
        <begin position="490"/>
        <end position="598"/>
    </location>
</feature>
<dbReference type="InterPro" id="IPR003660">
    <property type="entry name" value="HAMP_dom"/>
</dbReference>
<dbReference type="GO" id="GO:0000155">
    <property type="term" value="F:phosphorelay sensor kinase activity"/>
    <property type="evidence" value="ECO:0007669"/>
    <property type="project" value="InterPro"/>
</dbReference>
<keyword evidence="5" id="KW-0808">Transferase</keyword>
<feature type="transmembrane region" description="Helical" evidence="8">
    <location>
        <begin position="311"/>
        <end position="329"/>
    </location>
</feature>
<dbReference type="SUPFAM" id="SSF158472">
    <property type="entry name" value="HAMP domain-like"/>
    <property type="match status" value="1"/>
</dbReference>
<comment type="catalytic activity">
    <reaction evidence="1">
        <text>ATP + protein L-histidine = ADP + protein N-phospho-L-histidine.</text>
        <dbReference type="EC" id="2.7.13.3"/>
    </reaction>
</comment>
<evidence type="ECO:0000259" key="9">
    <source>
        <dbReference type="PROSITE" id="PS50109"/>
    </source>
</evidence>
<reference evidence="11 12" key="1">
    <citation type="submission" date="2020-05" db="EMBL/GenBank/DDBJ databases">
        <title>Complete genome of Clostridium estertheticum subspecies estertheticum, isolated from Vacuum packed lamb meat from New Zealand imported to Switzerland.</title>
        <authorList>
            <person name="Wambui J."/>
            <person name="Stevens M.J.A."/>
            <person name="Stephan R."/>
        </authorList>
    </citation>
    <scope>NUCLEOTIDE SEQUENCE [LARGE SCALE GENOMIC DNA]</scope>
    <source>
        <strain evidence="11 12">CEST001</strain>
    </source>
</reference>
<keyword evidence="7" id="KW-0902">Two-component regulatory system</keyword>
<dbReference type="PANTHER" id="PTHR34220:SF7">
    <property type="entry name" value="SENSOR HISTIDINE KINASE YPDA"/>
    <property type="match status" value="1"/>
</dbReference>
<dbReference type="InterPro" id="IPR004358">
    <property type="entry name" value="Sig_transdc_His_kin-like_C"/>
</dbReference>
<dbReference type="Pfam" id="PF02518">
    <property type="entry name" value="HATPase_c"/>
    <property type="match status" value="1"/>
</dbReference>
<comment type="caution">
    <text evidence="11">The sequence shown here is derived from an EMBL/GenBank/DDBJ whole genome shotgun (WGS) entry which is preliminary data.</text>
</comment>